<sequence length="48" mass="5252">MKSRVGLCGFPTSGGLLKTCTMKIQTKAGDNLLYRILSKSVQIDCFLD</sequence>
<dbReference type="Proteomes" id="UP001596505">
    <property type="component" value="Unassembled WGS sequence"/>
</dbReference>
<reference evidence="2" key="1">
    <citation type="journal article" date="2019" name="Int. J. Syst. Evol. Microbiol.">
        <title>The Global Catalogue of Microorganisms (GCM) 10K type strain sequencing project: providing services to taxonomists for standard genome sequencing and annotation.</title>
        <authorList>
            <consortium name="The Broad Institute Genomics Platform"/>
            <consortium name="The Broad Institute Genome Sequencing Center for Infectious Disease"/>
            <person name="Wu L."/>
            <person name="Ma J."/>
        </authorList>
    </citation>
    <scope>NUCLEOTIDE SEQUENCE [LARGE SCALE GENOMIC DNA]</scope>
    <source>
        <strain evidence="2">CGMCC 1.16305</strain>
    </source>
</reference>
<evidence type="ECO:0000313" key="1">
    <source>
        <dbReference type="EMBL" id="MFC7391737.1"/>
    </source>
</evidence>
<dbReference type="RefSeq" id="WP_380963035.1">
    <property type="nucleotide sequence ID" value="NZ_JBHTCO010000002.1"/>
</dbReference>
<dbReference type="EMBL" id="JBHTCO010000002">
    <property type="protein sequence ID" value="MFC7391737.1"/>
    <property type="molecule type" value="Genomic_DNA"/>
</dbReference>
<proteinExistence type="predicted"/>
<gene>
    <name evidence="1" type="ORF">ACFQRG_01850</name>
</gene>
<accession>A0ABW2PQY5</accession>
<name>A0ABW2PQY5_9BACL</name>
<keyword evidence="2" id="KW-1185">Reference proteome</keyword>
<evidence type="ECO:0000313" key="2">
    <source>
        <dbReference type="Proteomes" id="UP001596505"/>
    </source>
</evidence>
<comment type="caution">
    <text evidence="1">The sequence shown here is derived from an EMBL/GenBank/DDBJ whole genome shotgun (WGS) entry which is preliminary data.</text>
</comment>
<organism evidence="1 2">
    <name type="scientific">Scopulibacillus cellulosilyticus</name>
    <dbReference type="NCBI Taxonomy" id="2665665"/>
    <lineage>
        <taxon>Bacteria</taxon>
        <taxon>Bacillati</taxon>
        <taxon>Bacillota</taxon>
        <taxon>Bacilli</taxon>
        <taxon>Bacillales</taxon>
        <taxon>Sporolactobacillaceae</taxon>
        <taxon>Scopulibacillus</taxon>
    </lineage>
</organism>
<protein>
    <submittedName>
        <fullName evidence="1">Uncharacterized protein</fullName>
    </submittedName>
</protein>